<dbReference type="InParanoid" id="T1EMZ1"/>
<organism evidence="2 3">
    <name type="scientific">Helobdella robusta</name>
    <name type="common">Californian leech</name>
    <dbReference type="NCBI Taxonomy" id="6412"/>
    <lineage>
        <taxon>Eukaryota</taxon>
        <taxon>Metazoa</taxon>
        <taxon>Spiralia</taxon>
        <taxon>Lophotrochozoa</taxon>
        <taxon>Annelida</taxon>
        <taxon>Clitellata</taxon>
        <taxon>Hirudinea</taxon>
        <taxon>Rhynchobdellida</taxon>
        <taxon>Glossiphoniidae</taxon>
        <taxon>Helobdella</taxon>
    </lineage>
</organism>
<evidence type="ECO:0000313" key="2">
    <source>
        <dbReference type="EnsemblMetazoa" id="HelroP158581"/>
    </source>
</evidence>
<keyword evidence="3" id="KW-1185">Reference proteome</keyword>
<protein>
    <submittedName>
        <fullName evidence="1 2">Uncharacterized protein</fullName>
    </submittedName>
</protein>
<dbReference type="AlphaFoldDB" id="T1EMZ1"/>
<evidence type="ECO:0000313" key="3">
    <source>
        <dbReference type="Proteomes" id="UP000015101"/>
    </source>
</evidence>
<sequence length="148" mass="16881">MLKQSNLMKFFKNNNKNIDDNISFCGNEKEENRKRKQLGANVDEAVLDDPQPSGSVQTATNLHDIGNYVGNSMTDQEKEIVLKSLGRLLKPTNSLLSLNGVLNFKCVGLNDFLGFHILTKKRERFVNFVLYLVGNMWEKVLTKKLGFW</sequence>
<dbReference type="CTD" id="20197941"/>
<reference evidence="3" key="1">
    <citation type="submission" date="2012-12" db="EMBL/GenBank/DDBJ databases">
        <authorList>
            <person name="Hellsten U."/>
            <person name="Grimwood J."/>
            <person name="Chapman J.A."/>
            <person name="Shapiro H."/>
            <person name="Aerts A."/>
            <person name="Otillar R.P."/>
            <person name="Terry A.Y."/>
            <person name="Boore J.L."/>
            <person name="Simakov O."/>
            <person name="Marletaz F."/>
            <person name="Cho S.-J."/>
            <person name="Edsinger-Gonzales E."/>
            <person name="Havlak P."/>
            <person name="Kuo D.-H."/>
            <person name="Larsson T."/>
            <person name="Lv J."/>
            <person name="Arendt D."/>
            <person name="Savage R."/>
            <person name="Osoegawa K."/>
            <person name="de Jong P."/>
            <person name="Lindberg D.R."/>
            <person name="Seaver E.C."/>
            <person name="Weisblat D.A."/>
            <person name="Putnam N.H."/>
            <person name="Grigoriev I.V."/>
            <person name="Rokhsar D.S."/>
        </authorList>
    </citation>
    <scope>NUCLEOTIDE SEQUENCE</scope>
</reference>
<gene>
    <name evidence="2" type="primary">20197941</name>
    <name evidence="1" type="ORF">HELRODRAFT_158581</name>
</gene>
<name>T1EMZ1_HELRO</name>
<dbReference type="RefSeq" id="XP_009008856.1">
    <property type="nucleotide sequence ID" value="XM_009010608.1"/>
</dbReference>
<dbReference type="EMBL" id="KB095811">
    <property type="protein sequence ID" value="ESO12136.1"/>
    <property type="molecule type" value="Genomic_DNA"/>
</dbReference>
<evidence type="ECO:0000313" key="1">
    <source>
        <dbReference type="EMBL" id="ESO12136.1"/>
    </source>
</evidence>
<dbReference type="EMBL" id="AMQM01000082">
    <property type="status" value="NOT_ANNOTATED_CDS"/>
    <property type="molecule type" value="Genomic_DNA"/>
</dbReference>
<dbReference type="EnsemblMetazoa" id="HelroT158581">
    <property type="protein sequence ID" value="HelroP158581"/>
    <property type="gene ID" value="HelroG158581"/>
</dbReference>
<reference evidence="1 3" key="2">
    <citation type="journal article" date="2013" name="Nature">
        <title>Insights into bilaterian evolution from three spiralian genomes.</title>
        <authorList>
            <person name="Simakov O."/>
            <person name="Marletaz F."/>
            <person name="Cho S.J."/>
            <person name="Edsinger-Gonzales E."/>
            <person name="Havlak P."/>
            <person name="Hellsten U."/>
            <person name="Kuo D.H."/>
            <person name="Larsson T."/>
            <person name="Lv J."/>
            <person name="Arendt D."/>
            <person name="Savage R."/>
            <person name="Osoegawa K."/>
            <person name="de Jong P."/>
            <person name="Grimwood J."/>
            <person name="Chapman J.A."/>
            <person name="Shapiro H."/>
            <person name="Aerts A."/>
            <person name="Otillar R.P."/>
            <person name="Terry A.Y."/>
            <person name="Boore J.L."/>
            <person name="Grigoriev I.V."/>
            <person name="Lindberg D.R."/>
            <person name="Seaver E.C."/>
            <person name="Weisblat D.A."/>
            <person name="Putnam N.H."/>
            <person name="Rokhsar D.S."/>
        </authorList>
    </citation>
    <scope>NUCLEOTIDE SEQUENCE</scope>
</reference>
<proteinExistence type="predicted"/>
<dbReference type="KEGG" id="hro:HELRODRAFT_158581"/>
<accession>T1EMZ1</accession>
<reference evidence="2" key="3">
    <citation type="submission" date="2015-06" db="UniProtKB">
        <authorList>
            <consortium name="EnsemblMetazoa"/>
        </authorList>
    </citation>
    <scope>IDENTIFICATION</scope>
</reference>
<dbReference type="GeneID" id="20197941"/>
<dbReference type="Proteomes" id="UP000015101">
    <property type="component" value="Unassembled WGS sequence"/>
</dbReference>
<dbReference type="HOGENOM" id="CLU_1760760_0_0_1"/>